<evidence type="ECO:0000313" key="5">
    <source>
        <dbReference type="EMBL" id="MCE4536321.1"/>
    </source>
</evidence>
<dbReference type="RefSeq" id="WP_233389486.1">
    <property type="nucleotide sequence ID" value="NZ_JAJTWT010000001.1"/>
</dbReference>
<dbReference type="PANTHER" id="PTHR44688">
    <property type="entry name" value="DNA-BINDING TRANSCRIPTIONAL ACTIVATOR DEVR_DOSR"/>
    <property type="match status" value="1"/>
</dbReference>
<dbReference type="PROSITE" id="PS00622">
    <property type="entry name" value="HTH_LUXR_1"/>
    <property type="match status" value="1"/>
</dbReference>
<dbReference type="Pfam" id="PF00196">
    <property type="entry name" value="GerE"/>
    <property type="match status" value="1"/>
</dbReference>
<dbReference type="InterPro" id="IPR036388">
    <property type="entry name" value="WH-like_DNA-bd_sf"/>
</dbReference>
<dbReference type="SUPFAM" id="SSF46894">
    <property type="entry name" value="C-terminal effector domain of the bipartite response regulators"/>
    <property type="match status" value="1"/>
</dbReference>
<accession>A0ABS8X733</accession>
<keyword evidence="6" id="KW-1185">Reference proteome</keyword>
<reference evidence="5 6" key="1">
    <citation type="submission" date="2021-12" db="EMBL/GenBank/DDBJ databases">
        <title>Genome seq of p7.</title>
        <authorList>
            <person name="Seo T."/>
        </authorList>
    </citation>
    <scope>NUCLEOTIDE SEQUENCE [LARGE SCALE GENOMIC DNA]</scope>
    <source>
        <strain evidence="5 6">P7</strain>
    </source>
</reference>
<keyword evidence="2" id="KW-0238">DNA-binding</keyword>
<organism evidence="5 6">
    <name type="scientific">Pelomonas caseinilytica</name>
    <dbReference type="NCBI Taxonomy" id="2906763"/>
    <lineage>
        <taxon>Bacteria</taxon>
        <taxon>Pseudomonadati</taxon>
        <taxon>Pseudomonadota</taxon>
        <taxon>Betaproteobacteria</taxon>
        <taxon>Burkholderiales</taxon>
        <taxon>Sphaerotilaceae</taxon>
        <taxon>Roseateles</taxon>
    </lineage>
</organism>
<dbReference type="InterPro" id="IPR036693">
    <property type="entry name" value="TF_LuxR_autoind-bd_dom_sf"/>
</dbReference>
<evidence type="ECO:0000256" key="1">
    <source>
        <dbReference type="ARBA" id="ARBA00023015"/>
    </source>
</evidence>
<evidence type="ECO:0000256" key="2">
    <source>
        <dbReference type="ARBA" id="ARBA00023125"/>
    </source>
</evidence>
<dbReference type="Gene3D" id="1.10.10.10">
    <property type="entry name" value="Winged helix-like DNA-binding domain superfamily/Winged helix DNA-binding domain"/>
    <property type="match status" value="1"/>
</dbReference>
<dbReference type="PANTHER" id="PTHR44688:SF16">
    <property type="entry name" value="DNA-BINDING TRANSCRIPTIONAL ACTIVATOR DEVR_DOSR"/>
    <property type="match status" value="1"/>
</dbReference>
<dbReference type="Proteomes" id="UP001201463">
    <property type="component" value="Unassembled WGS sequence"/>
</dbReference>
<dbReference type="PROSITE" id="PS50043">
    <property type="entry name" value="HTH_LUXR_2"/>
    <property type="match status" value="1"/>
</dbReference>
<evidence type="ECO:0000313" key="6">
    <source>
        <dbReference type="Proteomes" id="UP001201463"/>
    </source>
</evidence>
<evidence type="ECO:0000256" key="3">
    <source>
        <dbReference type="ARBA" id="ARBA00023163"/>
    </source>
</evidence>
<gene>
    <name evidence="5" type="ORF">LXT12_03510</name>
</gene>
<dbReference type="PRINTS" id="PR00038">
    <property type="entry name" value="HTHLUXR"/>
</dbReference>
<sequence>MDVQDTRRFYHHGPPPSRLGNLADSMLAARTLGELDAALRRLRDAFGLSYCRYEARFPGQGRSREMLLVAGAPADEWRFAEAMDEALDRVREHCRQSICPLLWPDADLAGGAAGMLNVAIPLASRSGDFALLQGCWAHDPPMGEAQAREQLPELSWTALHLHQSVRLLMLKEAGAPGERLTAREIECLQWIAQGKTSWEVAQILEVTEHTVIFHANNAMRKLGVNARAAAVQRAMSLGYL</sequence>
<proteinExistence type="predicted"/>
<dbReference type="Gene3D" id="3.30.450.80">
    <property type="entry name" value="Transcription factor LuxR-like, autoinducer-binding domain"/>
    <property type="match status" value="1"/>
</dbReference>
<comment type="caution">
    <text evidence="5">The sequence shown here is derived from an EMBL/GenBank/DDBJ whole genome shotgun (WGS) entry which is preliminary data.</text>
</comment>
<evidence type="ECO:0000259" key="4">
    <source>
        <dbReference type="PROSITE" id="PS50043"/>
    </source>
</evidence>
<dbReference type="CDD" id="cd06170">
    <property type="entry name" value="LuxR_C_like"/>
    <property type="match status" value="1"/>
</dbReference>
<dbReference type="SMART" id="SM00421">
    <property type="entry name" value="HTH_LUXR"/>
    <property type="match status" value="1"/>
</dbReference>
<dbReference type="InterPro" id="IPR016032">
    <property type="entry name" value="Sig_transdc_resp-reg_C-effctor"/>
</dbReference>
<dbReference type="InterPro" id="IPR000792">
    <property type="entry name" value="Tscrpt_reg_LuxR_C"/>
</dbReference>
<dbReference type="EMBL" id="JAJTWT010000001">
    <property type="protein sequence ID" value="MCE4536321.1"/>
    <property type="molecule type" value="Genomic_DNA"/>
</dbReference>
<keyword evidence="3" id="KW-0804">Transcription</keyword>
<keyword evidence="1" id="KW-0805">Transcription regulation</keyword>
<protein>
    <submittedName>
        <fullName evidence="5">LuxR family transcriptional regulator</fullName>
    </submittedName>
</protein>
<dbReference type="SUPFAM" id="SSF75516">
    <property type="entry name" value="Pheromone-binding domain of LuxR-like quorum-sensing transcription factors"/>
    <property type="match status" value="1"/>
</dbReference>
<feature type="domain" description="HTH luxR-type" evidence="4">
    <location>
        <begin position="173"/>
        <end position="238"/>
    </location>
</feature>
<name>A0ABS8X733_9BURK</name>